<feature type="domain" description="Nudix hydrolase" evidence="13">
    <location>
        <begin position="2"/>
        <end position="128"/>
    </location>
</feature>
<dbReference type="PANTHER" id="PTHR47707">
    <property type="entry name" value="8-OXO-DGTP DIPHOSPHATASE"/>
    <property type="match status" value="1"/>
</dbReference>
<dbReference type="InterPro" id="IPR020476">
    <property type="entry name" value="Nudix_hydrolase"/>
</dbReference>
<reference evidence="15" key="1">
    <citation type="submission" date="2018-05" db="EMBL/GenBank/DDBJ databases">
        <title>Genome Sequencing of selected type strains of the family Eggerthellaceae.</title>
        <authorList>
            <person name="Danylec N."/>
            <person name="Stoll D.A."/>
            <person name="Doetsch A."/>
            <person name="Huch M."/>
        </authorList>
    </citation>
    <scope>NUCLEOTIDE SEQUENCE [LARGE SCALE GENOMIC DNA]</scope>
    <source>
        <strain evidence="15">DSM 16106</strain>
    </source>
</reference>
<evidence type="ECO:0000256" key="9">
    <source>
        <dbReference type="ARBA" id="ARBA00023204"/>
    </source>
</evidence>
<sequence>MKTVRVAAALIIDGNRVMATQRNYGDFAGGWEFPGGKIEQGETPEEALEREIKEELGLGIRSIEFFKNVRYQYETFFLDMDCFTCEIESGKLELHDHSSMKWLDSRSLYDVEWLPADVGIIEDLKIRLAG</sequence>
<evidence type="ECO:0000256" key="10">
    <source>
        <dbReference type="ARBA" id="ARBA00035861"/>
    </source>
</evidence>
<dbReference type="PROSITE" id="PS00893">
    <property type="entry name" value="NUDIX_BOX"/>
    <property type="match status" value="1"/>
</dbReference>
<evidence type="ECO:0000313" key="14">
    <source>
        <dbReference type="EMBL" id="RNL46098.1"/>
    </source>
</evidence>
<dbReference type="EC" id="3.6.1.55" evidence="11"/>
<dbReference type="PRINTS" id="PR00502">
    <property type="entry name" value="NUDIXFAMILY"/>
</dbReference>
<dbReference type="InterPro" id="IPR020084">
    <property type="entry name" value="NUDIX_hydrolase_CS"/>
</dbReference>
<keyword evidence="3" id="KW-0515">Mutator protein</keyword>
<evidence type="ECO:0000256" key="7">
    <source>
        <dbReference type="ARBA" id="ARBA00022801"/>
    </source>
</evidence>
<dbReference type="GO" id="GO:0008413">
    <property type="term" value="F:8-oxo-7,8-dihydroguanosine triphosphate pyrophosphatase activity"/>
    <property type="evidence" value="ECO:0007669"/>
    <property type="project" value="TreeGrafter"/>
</dbReference>
<dbReference type="Gene3D" id="3.90.79.10">
    <property type="entry name" value="Nucleoside Triphosphate Pyrophosphohydrolase"/>
    <property type="match status" value="1"/>
</dbReference>
<dbReference type="EMBL" id="QICD01000006">
    <property type="protein sequence ID" value="RNL46098.1"/>
    <property type="molecule type" value="Genomic_DNA"/>
</dbReference>
<dbReference type="Proteomes" id="UP000278632">
    <property type="component" value="Unassembled WGS sequence"/>
</dbReference>
<dbReference type="OrthoDB" id="9804442at2"/>
<dbReference type="GO" id="GO:0046872">
    <property type="term" value="F:metal ion binding"/>
    <property type="evidence" value="ECO:0007669"/>
    <property type="project" value="UniProtKB-KW"/>
</dbReference>
<evidence type="ECO:0000256" key="4">
    <source>
        <dbReference type="ARBA" id="ARBA00022705"/>
    </source>
</evidence>
<gene>
    <name evidence="14" type="ORF">DMP08_05025</name>
</gene>
<evidence type="ECO:0000256" key="1">
    <source>
        <dbReference type="ARBA" id="ARBA00001946"/>
    </source>
</evidence>
<dbReference type="GO" id="GO:0035539">
    <property type="term" value="F:8-oxo-7,8-dihydrodeoxyguanosine triphosphate pyrophosphatase activity"/>
    <property type="evidence" value="ECO:0007669"/>
    <property type="project" value="UniProtKB-EC"/>
</dbReference>
<protein>
    <recommendedName>
        <fullName evidence="11">8-oxo-dGTP diphosphatase</fullName>
        <ecNumber evidence="11">3.6.1.55</ecNumber>
    </recommendedName>
</protein>
<dbReference type="InterPro" id="IPR000086">
    <property type="entry name" value="NUDIX_hydrolase_dom"/>
</dbReference>
<dbReference type="AlphaFoldDB" id="A0A3N0BEG5"/>
<dbReference type="InterPro" id="IPR047127">
    <property type="entry name" value="MutT-like"/>
</dbReference>
<dbReference type="GO" id="GO:0006260">
    <property type="term" value="P:DNA replication"/>
    <property type="evidence" value="ECO:0007669"/>
    <property type="project" value="UniProtKB-KW"/>
</dbReference>
<dbReference type="GO" id="GO:0044715">
    <property type="term" value="F:8-oxo-dGDP phosphatase activity"/>
    <property type="evidence" value="ECO:0007669"/>
    <property type="project" value="TreeGrafter"/>
</dbReference>
<dbReference type="RefSeq" id="WP_123191893.1">
    <property type="nucleotide sequence ID" value="NZ_QICD01000006.1"/>
</dbReference>
<organism evidence="14 15">
    <name type="scientific">Paraeggerthella hongkongensis</name>
    <dbReference type="NCBI Taxonomy" id="230658"/>
    <lineage>
        <taxon>Bacteria</taxon>
        <taxon>Bacillati</taxon>
        <taxon>Actinomycetota</taxon>
        <taxon>Coriobacteriia</taxon>
        <taxon>Eggerthellales</taxon>
        <taxon>Eggerthellaceae</taxon>
        <taxon>Paraeggerthella</taxon>
    </lineage>
</organism>
<dbReference type="GO" id="GO:0044716">
    <property type="term" value="F:8-oxo-GDP phosphatase activity"/>
    <property type="evidence" value="ECO:0007669"/>
    <property type="project" value="TreeGrafter"/>
</dbReference>
<keyword evidence="4" id="KW-0235">DNA replication</keyword>
<evidence type="ECO:0000256" key="2">
    <source>
        <dbReference type="ARBA" id="ARBA00005582"/>
    </source>
</evidence>
<dbReference type="SUPFAM" id="SSF55811">
    <property type="entry name" value="Nudix"/>
    <property type="match status" value="1"/>
</dbReference>
<dbReference type="PANTHER" id="PTHR47707:SF1">
    <property type="entry name" value="NUDIX HYDROLASE FAMILY PROTEIN"/>
    <property type="match status" value="1"/>
</dbReference>
<name>A0A3N0BEG5_9ACTN</name>
<comment type="similarity">
    <text evidence="2 12">Belongs to the Nudix hydrolase family.</text>
</comment>
<dbReference type="InterPro" id="IPR015797">
    <property type="entry name" value="NUDIX_hydrolase-like_dom_sf"/>
</dbReference>
<evidence type="ECO:0000256" key="11">
    <source>
        <dbReference type="ARBA" id="ARBA00038905"/>
    </source>
</evidence>
<proteinExistence type="inferred from homology"/>
<keyword evidence="8" id="KW-0460">Magnesium</keyword>
<comment type="catalytic activity">
    <reaction evidence="10">
        <text>8-oxo-dGTP + H2O = 8-oxo-dGMP + diphosphate + H(+)</text>
        <dbReference type="Rhea" id="RHEA:31575"/>
        <dbReference type="ChEBI" id="CHEBI:15377"/>
        <dbReference type="ChEBI" id="CHEBI:15378"/>
        <dbReference type="ChEBI" id="CHEBI:33019"/>
        <dbReference type="ChEBI" id="CHEBI:63224"/>
        <dbReference type="ChEBI" id="CHEBI:77896"/>
        <dbReference type="EC" id="3.6.1.55"/>
    </reaction>
</comment>
<dbReference type="PROSITE" id="PS51462">
    <property type="entry name" value="NUDIX"/>
    <property type="match status" value="1"/>
</dbReference>
<keyword evidence="6" id="KW-0227">DNA damage</keyword>
<accession>A0A3N0BEG5</accession>
<dbReference type="Pfam" id="PF00293">
    <property type="entry name" value="NUDIX"/>
    <property type="match status" value="1"/>
</dbReference>
<evidence type="ECO:0000256" key="8">
    <source>
        <dbReference type="ARBA" id="ARBA00022842"/>
    </source>
</evidence>
<evidence type="ECO:0000256" key="5">
    <source>
        <dbReference type="ARBA" id="ARBA00022723"/>
    </source>
</evidence>
<keyword evidence="5" id="KW-0479">Metal-binding</keyword>
<keyword evidence="15" id="KW-1185">Reference proteome</keyword>
<evidence type="ECO:0000313" key="15">
    <source>
        <dbReference type="Proteomes" id="UP000278632"/>
    </source>
</evidence>
<comment type="caution">
    <text evidence="14">The sequence shown here is derived from an EMBL/GenBank/DDBJ whole genome shotgun (WGS) entry which is preliminary data.</text>
</comment>
<evidence type="ECO:0000256" key="6">
    <source>
        <dbReference type="ARBA" id="ARBA00022763"/>
    </source>
</evidence>
<evidence type="ECO:0000256" key="3">
    <source>
        <dbReference type="ARBA" id="ARBA00022457"/>
    </source>
</evidence>
<dbReference type="GO" id="GO:0006281">
    <property type="term" value="P:DNA repair"/>
    <property type="evidence" value="ECO:0007669"/>
    <property type="project" value="UniProtKB-KW"/>
</dbReference>
<keyword evidence="7 12" id="KW-0378">Hydrolase</keyword>
<keyword evidence="9" id="KW-0234">DNA repair</keyword>
<comment type="cofactor">
    <cofactor evidence="1">
        <name>Mg(2+)</name>
        <dbReference type="ChEBI" id="CHEBI:18420"/>
    </cofactor>
</comment>
<evidence type="ECO:0000256" key="12">
    <source>
        <dbReference type="RuleBase" id="RU003476"/>
    </source>
</evidence>
<evidence type="ECO:0000259" key="13">
    <source>
        <dbReference type="PROSITE" id="PS51462"/>
    </source>
</evidence>
<dbReference type="CDD" id="cd03425">
    <property type="entry name" value="NUDIX_MutT_NudA_like"/>
    <property type="match status" value="1"/>
</dbReference>